<feature type="signal peptide" evidence="7">
    <location>
        <begin position="1"/>
        <end position="23"/>
    </location>
</feature>
<dbReference type="Pfam" id="PF01431">
    <property type="entry name" value="Peptidase_M13"/>
    <property type="match status" value="1"/>
</dbReference>
<organism evidence="10 11">
    <name type="scientific">Lysobacter soyae</name>
    <dbReference type="NCBI Taxonomy" id="2764185"/>
    <lineage>
        <taxon>Bacteria</taxon>
        <taxon>Pseudomonadati</taxon>
        <taxon>Pseudomonadota</taxon>
        <taxon>Gammaproteobacteria</taxon>
        <taxon>Lysobacterales</taxon>
        <taxon>Lysobacteraceae</taxon>
        <taxon>Lysobacter</taxon>
    </lineage>
</organism>
<dbReference type="Gene3D" id="1.10.1380.10">
    <property type="entry name" value="Neutral endopeptidase , domain2"/>
    <property type="match status" value="1"/>
</dbReference>
<dbReference type="CDD" id="cd08662">
    <property type="entry name" value="M13"/>
    <property type="match status" value="1"/>
</dbReference>
<proteinExistence type="predicted"/>
<dbReference type="PANTHER" id="PTHR11733:SF222">
    <property type="entry name" value="IP12942P"/>
    <property type="match status" value="1"/>
</dbReference>
<evidence type="ECO:0000256" key="1">
    <source>
        <dbReference type="ARBA" id="ARBA00001947"/>
    </source>
</evidence>
<dbReference type="PRINTS" id="PR00786">
    <property type="entry name" value="NEPRILYSIN"/>
</dbReference>
<dbReference type="PROSITE" id="PS51885">
    <property type="entry name" value="NEPRILYSIN"/>
    <property type="match status" value="1"/>
</dbReference>
<keyword evidence="7" id="KW-0732">Signal</keyword>
<feature type="chain" id="PRO_5046759627" evidence="7">
    <location>
        <begin position="24"/>
        <end position="672"/>
    </location>
</feature>
<dbReference type="Gene3D" id="3.40.390.10">
    <property type="entry name" value="Collagenase (Catalytic Domain)"/>
    <property type="match status" value="1"/>
</dbReference>
<name>A0ABX8WS52_9GAMM</name>
<keyword evidence="2" id="KW-0645">Protease</keyword>
<evidence type="ECO:0000256" key="5">
    <source>
        <dbReference type="ARBA" id="ARBA00022833"/>
    </source>
</evidence>
<dbReference type="EMBL" id="CP080544">
    <property type="protein sequence ID" value="QYR53654.1"/>
    <property type="molecule type" value="Genomic_DNA"/>
</dbReference>
<dbReference type="Pfam" id="PF05649">
    <property type="entry name" value="Peptidase_M13_N"/>
    <property type="match status" value="1"/>
</dbReference>
<keyword evidence="3" id="KW-0479">Metal-binding</keyword>
<evidence type="ECO:0000256" key="6">
    <source>
        <dbReference type="ARBA" id="ARBA00023049"/>
    </source>
</evidence>
<dbReference type="Proteomes" id="UP000824755">
    <property type="component" value="Chromosome"/>
</dbReference>
<evidence type="ECO:0000259" key="9">
    <source>
        <dbReference type="Pfam" id="PF05649"/>
    </source>
</evidence>
<feature type="domain" description="Peptidase M13 C-terminal" evidence="8">
    <location>
        <begin position="475"/>
        <end position="666"/>
    </location>
</feature>
<dbReference type="InterPro" id="IPR000718">
    <property type="entry name" value="Peptidase_M13"/>
</dbReference>
<evidence type="ECO:0000313" key="11">
    <source>
        <dbReference type="Proteomes" id="UP000824755"/>
    </source>
</evidence>
<reference evidence="10 11" key="1">
    <citation type="submission" date="2021-08" db="EMBL/GenBank/DDBJ databases">
        <title>Lysobacter sp. strain CJ11 Genome sequencing and assembly.</title>
        <authorList>
            <person name="Kim I."/>
        </authorList>
    </citation>
    <scope>NUCLEOTIDE SEQUENCE [LARGE SCALE GENOMIC DNA]</scope>
    <source>
        <strain evidence="10 11">CJ11</strain>
    </source>
</reference>
<sequence>MIQRTLVIALSAALALAPSIAGADPAKAKAKPKSKVAKTVAPQVCTDFYSTLNKDWLNANKAPEGAAVNSAMAVLQANSIQQQRQLLDAAMTAPQNQNQKLLGDFWASGLDEASIETDGSKSIAPLIQRVNSIKRAKDIPAAIAALHQVGIPVAFNFSADVDLNDLNRHIGYFSQGGLGLPDAAFYTRNDADTVALMSRYRDYVKNILTLTGSDAGKVANDVNLVMGIESSIAKFSKPAQATRDPRTAYAAMPIANLKNQYRNLQLAEFIAAQGVKDDMVSMVDPQYFAQLDALVKNTSTEQWKTYLRYQIGHAMAPYLSRSFRQAEGEFFGRVFRNETTAPPRWQQVLAAINLAAGPMLGREYVSRYVPSGAASRAESVAKDVVEALSRRIDSNTWMSAAAKQEAKSKLGKTTIEIGAPRRDLDYTIQPMGRGSFGGNMLIASTWRHAQEMKRIGKGNADRRWDVLPQDAALGYDMAHNRIIITAAILQAPVIDMTQPQAAQYGALGALIGHELTRGFDNRGRMVDAGGNLRDWWTPQDASGWNSKMTAIASQYSAHPYPELSGAKVNGALTREQDTADLAGLELAWDALAKGGAPDVANATAFFNGWGRLWPQAMSKEAAALQQATSSYSPGKWRTNGPLANMPEFATAFKCKAGTPMSLPAAQQVKIWR</sequence>
<dbReference type="InterPro" id="IPR008753">
    <property type="entry name" value="Peptidase_M13_N"/>
</dbReference>
<evidence type="ECO:0000256" key="3">
    <source>
        <dbReference type="ARBA" id="ARBA00022723"/>
    </source>
</evidence>
<evidence type="ECO:0000256" key="4">
    <source>
        <dbReference type="ARBA" id="ARBA00022801"/>
    </source>
</evidence>
<keyword evidence="6" id="KW-0482">Metalloprotease</keyword>
<feature type="domain" description="Peptidase M13 N-terminal" evidence="9">
    <location>
        <begin position="45"/>
        <end position="420"/>
    </location>
</feature>
<accession>A0ABX8WS52</accession>
<evidence type="ECO:0000256" key="7">
    <source>
        <dbReference type="SAM" id="SignalP"/>
    </source>
</evidence>
<keyword evidence="5" id="KW-0862">Zinc</keyword>
<dbReference type="PANTHER" id="PTHR11733">
    <property type="entry name" value="ZINC METALLOPROTEASE FAMILY M13 NEPRILYSIN-RELATED"/>
    <property type="match status" value="1"/>
</dbReference>
<dbReference type="InterPro" id="IPR042089">
    <property type="entry name" value="Peptidase_M13_dom_2"/>
</dbReference>
<evidence type="ECO:0000256" key="2">
    <source>
        <dbReference type="ARBA" id="ARBA00022670"/>
    </source>
</evidence>
<dbReference type="InterPro" id="IPR018497">
    <property type="entry name" value="Peptidase_M13_C"/>
</dbReference>
<evidence type="ECO:0000313" key="10">
    <source>
        <dbReference type="EMBL" id="QYR53654.1"/>
    </source>
</evidence>
<dbReference type="SUPFAM" id="SSF55486">
    <property type="entry name" value="Metalloproteases ('zincins'), catalytic domain"/>
    <property type="match status" value="1"/>
</dbReference>
<dbReference type="InterPro" id="IPR024079">
    <property type="entry name" value="MetalloPept_cat_dom_sf"/>
</dbReference>
<evidence type="ECO:0000259" key="8">
    <source>
        <dbReference type="Pfam" id="PF01431"/>
    </source>
</evidence>
<dbReference type="RefSeq" id="WP_220380461.1">
    <property type="nucleotide sequence ID" value="NZ_CP080544.1"/>
</dbReference>
<comment type="cofactor">
    <cofactor evidence="1">
        <name>Zn(2+)</name>
        <dbReference type="ChEBI" id="CHEBI:29105"/>
    </cofactor>
</comment>
<keyword evidence="11" id="KW-1185">Reference proteome</keyword>
<gene>
    <name evidence="10" type="ORF">H8L67_03965</name>
</gene>
<protein>
    <submittedName>
        <fullName evidence="10">M13 family metallopeptidase</fullName>
    </submittedName>
</protein>
<keyword evidence="4" id="KW-0378">Hydrolase</keyword>